<sequence length="123" mass="13157">MDAVSKASTQSPLCISAVYSHAKMMDNGKNGLIQLAVGFEMLESLLLNLGSKPCHDYGSHLGQWRPASPRWLDLWAAWTIDGAYFVGSTTLQLGLSKVEAASGTIACKLIDAAHLGAVPMHMI</sequence>
<protein>
    <submittedName>
        <fullName evidence="1">Uncharacterized protein</fullName>
    </submittedName>
</protein>
<organism evidence="1">
    <name type="scientific">Saccharum hybrid cultivar R570</name>
    <dbReference type="NCBI Taxonomy" id="131158"/>
    <lineage>
        <taxon>Eukaryota</taxon>
        <taxon>Viridiplantae</taxon>
        <taxon>Streptophyta</taxon>
        <taxon>Embryophyta</taxon>
        <taxon>Tracheophyta</taxon>
        <taxon>Spermatophyta</taxon>
        <taxon>Magnoliopsida</taxon>
        <taxon>Liliopsida</taxon>
        <taxon>Poales</taxon>
        <taxon>Poaceae</taxon>
        <taxon>PACMAD clade</taxon>
        <taxon>Panicoideae</taxon>
        <taxon>Andropogonodae</taxon>
        <taxon>Andropogoneae</taxon>
        <taxon>Saccharinae</taxon>
        <taxon>Saccharum</taxon>
        <taxon>Saccharum officinarum species complex</taxon>
    </lineage>
</organism>
<dbReference type="EMBL" id="KF184886">
    <property type="protein sequence ID" value="AGT16926.1"/>
    <property type="molecule type" value="Genomic_DNA"/>
</dbReference>
<gene>
    <name evidence="1" type="ORF">SHCRBa_011_I19_F_190</name>
</gene>
<reference evidence="1" key="1">
    <citation type="submission" date="2013-05" db="EMBL/GenBank/DDBJ databases">
        <title>Building the sugarcane genome for biotechnology and identifying evolutionary trends.</title>
        <authorList>
            <person name="De Setta N."/>
            <person name="Monteiro-Vitorello C.B."/>
            <person name="Metcalfe C.J."/>
            <person name="Cruz G.M.Q."/>
            <person name="Del Bem L.E."/>
            <person name="Vicentini R."/>
            <person name="Nogueira F.T.S."/>
            <person name="Campos R.A."/>
            <person name="Nunes S.L."/>
            <person name="Turrini P.C.G."/>
            <person name="Vieira A.P."/>
            <person name="Cruz E.A.O."/>
            <person name="Correa T.C.S."/>
            <person name="Hotta C.T."/>
            <person name="de Mello-Varani A."/>
            <person name="Vautrin S."/>
            <person name="Trindade A.S."/>
            <person name="Vilela M.M."/>
            <person name="Horta C.L."/>
            <person name="Sato P.M."/>
            <person name="de Andrade R.F."/>
            <person name="Nishiyama M.Y."/>
            <person name="Cardoso-Silva C.B."/>
            <person name="Scortecci K.C."/>
            <person name="Garcia A.A.F."/>
            <person name="Carneiro M.S."/>
            <person name="Kim C."/>
            <person name="Paterson A.H."/>
            <person name="Berges H."/>
            <person name="D'Hont A."/>
            <person name="de-Souza A.P."/>
            <person name="Souza G.M."/>
            <person name="Vincentz M."/>
            <person name="Kitajima J.P."/>
            <person name="Van Sluys M.-A."/>
        </authorList>
    </citation>
    <scope>NUCLEOTIDE SEQUENCE</scope>
</reference>
<dbReference type="AlphaFoldDB" id="A0A059Q341"/>
<evidence type="ECO:0000313" key="1">
    <source>
        <dbReference type="EMBL" id="AGT16926.1"/>
    </source>
</evidence>
<proteinExistence type="predicted"/>
<accession>A0A059Q341</accession>
<name>A0A059Q341_9POAL</name>